<accession>A0AAE0IVM8</accession>
<comment type="similarity">
    <text evidence="1">Belongs to the FMO family.</text>
</comment>
<dbReference type="SUPFAM" id="SSF51905">
    <property type="entry name" value="FAD/NAD(P)-binding domain"/>
    <property type="match status" value="1"/>
</dbReference>
<reference evidence="7" key="1">
    <citation type="journal article" date="2023" name="Mol. Phylogenet. Evol.">
        <title>Genome-scale phylogeny and comparative genomics of the fungal order Sordariales.</title>
        <authorList>
            <person name="Hensen N."/>
            <person name="Bonometti L."/>
            <person name="Westerberg I."/>
            <person name="Brannstrom I.O."/>
            <person name="Guillou S."/>
            <person name="Cros-Aarteil S."/>
            <person name="Calhoun S."/>
            <person name="Haridas S."/>
            <person name="Kuo A."/>
            <person name="Mondo S."/>
            <person name="Pangilinan J."/>
            <person name="Riley R."/>
            <person name="LaButti K."/>
            <person name="Andreopoulos B."/>
            <person name="Lipzen A."/>
            <person name="Chen C."/>
            <person name="Yan M."/>
            <person name="Daum C."/>
            <person name="Ng V."/>
            <person name="Clum A."/>
            <person name="Steindorff A."/>
            <person name="Ohm R.A."/>
            <person name="Martin F."/>
            <person name="Silar P."/>
            <person name="Natvig D.O."/>
            <person name="Lalanne C."/>
            <person name="Gautier V."/>
            <person name="Ament-Velasquez S.L."/>
            <person name="Kruys A."/>
            <person name="Hutchinson M.I."/>
            <person name="Powell A.J."/>
            <person name="Barry K."/>
            <person name="Miller A.N."/>
            <person name="Grigoriev I.V."/>
            <person name="Debuchy R."/>
            <person name="Gladieux P."/>
            <person name="Hiltunen Thoren M."/>
            <person name="Johannesson H."/>
        </authorList>
    </citation>
    <scope>NUCLEOTIDE SEQUENCE</scope>
    <source>
        <strain evidence="7">SMH4131-1</strain>
    </source>
</reference>
<feature type="transmembrane region" description="Helical" evidence="6">
    <location>
        <begin position="612"/>
        <end position="635"/>
    </location>
</feature>
<dbReference type="GO" id="GO:0050660">
    <property type="term" value="F:flavin adenine dinucleotide binding"/>
    <property type="evidence" value="ECO:0007669"/>
    <property type="project" value="InterPro"/>
</dbReference>
<keyword evidence="8" id="KW-1185">Reference proteome</keyword>
<dbReference type="InterPro" id="IPR050346">
    <property type="entry name" value="FMO-like"/>
</dbReference>
<dbReference type="GO" id="GO:0050661">
    <property type="term" value="F:NADP binding"/>
    <property type="evidence" value="ECO:0007669"/>
    <property type="project" value="InterPro"/>
</dbReference>
<evidence type="ECO:0000256" key="1">
    <source>
        <dbReference type="ARBA" id="ARBA00009183"/>
    </source>
</evidence>
<dbReference type="PANTHER" id="PTHR23023">
    <property type="entry name" value="DIMETHYLANILINE MONOOXYGENASE"/>
    <property type="match status" value="1"/>
</dbReference>
<proteinExistence type="inferred from homology"/>
<dbReference type="GO" id="GO:0004499">
    <property type="term" value="F:N,N-dimethylaniline monooxygenase activity"/>
    <property type="evidence" value="ECO:0007669"/>
    <property type="project" value="InterPro"/>
</dbReference>
<evidence type="ECO:0000256" key="6">
    <source>
        <dbReference type="SAM" id="Phobius"/>
    </source>
</evidence>
<gene>
    <name evidence="7" type="ORF">B0T19DRAFT_414016</name>
</gene>
<comment type="caution">
    <text evidence="7">The sequence shown here is derived from an EMBL/GenBank/DDBJ whole genome shotgun (WGS) entry which is preliminary data.</text>
</comment>
<dbReference type="EMBL" id="JAUEPO010000002">
    <property type="protein sequence ID" value="KAK3331812.1"/>
    <property type="molecule type" value="Genomic_DNA"/>
</dbReference>
<dbReference type="InterPro" id="IPR020946">
    <property type="entry name" value="Flavin_mOase-like"/>
</dbReference>
<dbReference type="Gene3D" id="3.50.50.60">
    <property type="entry name" value="FAD/NAD(P)-binding domain"/>
    <property type="match status" value="1"/>
</dbReference>
<dbReference type="Proteomes" id="UP001286456">
    <property type="component" value="Unassembled WGS sequence"/>
</dbReference>
<keyword evidence="2" id="KW-0285">Flavoprotein</keyword>
<evidence type="ECO:0000256" key="2">
    <source>
        <dbReference type="ARBA" id="ARBA00022630"/>
    </source>
</evidence>
<dbReference type="AlphaFoldDB" id="A0AAE0IVM8"/>
<keyword evidence="5" id="KW-0560">Oxidoreductase</keyword>
<protein>
    <recommendedName>
        <fullName evidence="9">Dimethylaniline monooxygenase</fullName>
    </recommendedName>
</protein>
<dbReference type="InterPro" id="IPR000960">
    <property type="entry name" value="Flavin_mOase"/>
</dbReference>
<keyword evidence="6" id="KW-0812">Transmembrane</keyword>
<name>A0AAE0IVM8_9PEZI</name>
<dbReference type="InterPro" id="IPR036188">
    <property type="entry name" value="FAD/NAD-bd_sf"/>
</dbReference>
<evidence type="ECO:0008006" key="9">
    <source>
        <dbReference type="Google" id="ProtNLM"/>
    </source>
</evidence>
<keyword evidence="4" id="KW-0521">NADP</keyword>
<keyword evidence="6" id="KW-1133">Transmembrane helix</keyword>
<reference evidence="7" key="2">
    <citation type="submission" date="2023-06" db="EMBL/GenBank/DDBJ databases">
        <authorList>
            <consortium name="Lawrence Berkeley National Laboratory"/>
            <person name="Haridas S."/>
            <person name="Hensen N."/>
            <person name="Bonometti L."/>
            <person name="Westerberg I."/>
            <person name="Brannstrom I.O."/>
            <person name="Guillou S."/>
            <person name="Cros-Aarteil S."/>
            <person name="Calhoun S."/>
            <person name="Kuo A."/>
            <person name="Mondo S."/>
            <person name="Pangilinan J."/>
            <person name="Riley R."/>
            <person name="Labutti K."/>
            <person name="Andreopoulos B."/>
            <person name="Lipzen A."/>
            <person name="Chen C."/>
            <person name="Yanf M."/>
            <person name="Daum C."/>
            <person name="Ng V."/>
            <person name="Clum A."/>
            <person name="Steindorff A."/>
            <person name="Ohm R."/>
            <person name="Martin F."/>
            <person name="Silar P."/>
            <person name="Natvig D."/>
            <person name="Lalanne C."/>
            <person name="Gautier V."/>
            <person name="Ament-Velasquez S.L."/>
            <person name="Kruys A."/>
            <person name="Hutchinson M.I."/>
            <person name="Powell A.J."/>
            <person name="Barry K."/>
            <person name="Miller A.N."/>
            <person name="Grigoriev I.V."/>
            <person name="Debuchy R."/>
            <person name="Gladieux P."/>
            <person name="Thoren M.H."/>
            <person name="Johannesson H."/>
        </authorList>
    </citation>
    <scope>NUCLEOTIDE SEQUENCE</scope>
    <source>
        <strain evidence="7">SMH4131-1</strain>
    </source>
</reference>
<evidence type="ECO:0000313" key="7">
    <source>
        <dbReference type="EMBL" id="KAK3331812.1"/>
    </source>
</evidence>
<sequence length="656" mass="74022">MRVAVVGAGPGGLATLKYLATAHQFFPGMKPIDVRLFEAEEKIGGTFRYRTYEEGELVSSKFLTCFSDLRASIGEPQFMKVSRYLEYLEEYCNRFDLFRHMHLSTRVVSITRQGKGHVVRYQPTAGGDEEDWSCDAVAICSGLHVKPELPTIPGLDKVPVVFHSSEFKTREQFGKDKTVVILGVGETSMDISYLAVTAPTKRVVVCHRSGWSNAPKFLPETDFLPFLGNKSPTRDPFKDSTGIPIDCAYGTIFDTAYVHPILRDSMFQWHFHNYVFGGSLPWVMTGTFLAWDQWVGRPQHANHHAARAIFNKSNRAMPYINAPFRRVGQGPLSERIRAKIFNTPCIDTAGRVIDVTSWPTHVDETGRMHFLANGSPEYERMKDDVVRPDVVILATGYRKEFPFLTEQDLVAAAAAEKNKTGTSPPAPDTRPYARPDTANVRHIWARDDPTVAFIGFLRPTVGAIPPVAEMQAMLWVVNMVQRFEPTATIPGLVGKNRQLPALRARDQWHYMLLRDPKDRVRDVIDHDSYVYQLACDMDCAPSITDLLRISWQRGWKRGWNILPCWALVSQINSKFRLRGPWAWDGAADVVHGELWTIIERKGSVVGIFLQTAFPFVVFGFLNLLCWIYATVLGIFGIEAVGPYTPADEVDDDKESR</sequence>
<dbReference type="PRINTS" id="PR00370">
    <property type="entry name" value="FMOXYGENASE"/>
</dbReference>
<organism evidence="7 8">
    <name type="scientific">Cercophora scortea</name>
    <dbReference type="NCBI Taxonomy" id="314031"/>
    <lineage>
        <taxon>Eukaryota</taxon>
        <taxon>Fungi</taxon>
        <taxon>Dikarya</taxon>
        <taxon>Ascomycota</taxon>
        <taxon>Pezizomycotina</taxon>
        <taxon>Sordariomycetes</taxon>
        <taxon>Sordariomycetidae</taxon>
        <taxon>Sordariales</taxon>
        <taxon>Lasiosphaeriaceae</taxon>
        <taxon>Cercophora</taxon>
    </lineage>
</organism>
<evidence type="ECO:0000313" key="8">
    <source>
        <dbReference type="Proteomes" id="UP001286456"/>
    </source>
</evidence>
<dbReference type="Pfam" id="PF00743">
    <property type="entry name" value="FMO-like"/>
    <property type="match status" value="1"/>
</dbReference>
<evidence type="ECO:0000256" key="4">
    <source>
        <dbReference type="ARBA" id="ARBA00022857"/>
    </source>
</evidence>
<keyword evidence="6" id="KW-0472">Membrane</keyword>
<keyword evidence="3" id="KW-0274">FAD</keyword>
<evidence type="ECO:0000256" key="5">
    <source>
        <dbReference type="ARBA" id="ARBA00023002"/>
    </source>
</evidence>
<dbReference type="PIRSF" id="PIRSF000332">
    <property type="entry name" value="FMO"/>
    <property type="match status" value="1"/>
</dbReference>
<evidence type="ECO:0000256" key="3">
    <source>
        <dbReference type="ARBA" id="ARBA00022827"/>
    </source>
</evidence>